<accession>A0A0F9K594</accession>
<dbReference type="AlphaFoldDB" id="A0A0F9K594"/>
<proteinExistence type="predicted"/>
<organism evidence="2">
    <name type="scientific">marine sediment metagenome</name>
    <dbReference type="NCBI Taxonomy" id="412755"/>
    <lineage>
        <taxon>unclassified sequences</taxon>
        <taxon>metagenomes</taxon>
        <taxon>ecological metagenomes</taxon>
    </lineage>
</organism>
<name>A0A0F9K594_9ZZZZ</name>
<dbReference type="EMBL" id="LAZR01009928">
    <property type="protein sequence ID" value="KKM69796.1"/>
    <property type="molecule type" value="Genomic_DNA"/>
</dbReference>
<comment type="caution">
    <text evidence="2">The sequence shown here is derived from an EMBL/GenBank/DDBJ whole genome shotgun (WGS) entry which is preliminary data.</text>
</comment>
<reference evidence="2" key="1">
    <citation type="journal article" date="2015" name="Nature">
        <title>Complex archaea that bridge the gap between prokaryotes and eukaryotes.</title>
        <authorList>
            <person name="Spang A."/>
            <person name="Saw J.H."/>
            <person name="Jorgensen S.L."/>
            <person name="Zaremba-Niedzwiedzka K."/>
            <person name="Martijn J."/>
            <person name="Lind A.E."/>
            <person name="van Eijk R."/>
            <person name="Schleper C."/>
            <person name="Guy L."/>
            <person name="Ettema T.J."/>
        </authorList>
    </citation>
    <scope>NUCLEOTIDE SEQUENCE</scope>
</reference>
<sequence>MNAEEIKSMKAQIDSEDYESLLRRWRFAPAGSPLFQGEVGDYYSKVMAEKRDALPPGEQVRASKAIGW</sequence>
<protein>
    <submittedName>
        <fullName evidence="2">Uncharacterized protein</fullName>
    </submittedName>
</protein>
<gene>
    <name evidence="2" type="ORF">LCGC14_1447070</name>
    <name evidence="1" type="ORF">LCGC14_1902970</name>
</gene>
<evidence type="ECO:0000313" key="2">
    <source>
        <dbReference type="EMBL" id="KKM69796.1"/>
    </source>
</evidence>
<dbReference type="EMBL" id="LAZR01019966">
    <property type="protein sequence ID" value="KKL90607.1"/>
    <property type="molecule type" value="Genomic_DNA"/>
</dbReference>
<evidence type="ECO:0000313" key="1">
    <source>
        <dbReference type="EMBL" id="KKL90607.1"/>
    </source>
</evidence>